<comment type="caution">
    <text evidence="1">The sequence shown here is derived from an EMBL/GenBank/DDBJ whole genome shotgun (WGS) entry which is preliminary data.</text>
</comment>
<accession>A0A917X2Q7</accession>
<proteinExistence type="predicted"/>
<keyword evidence="2" id="KW-1185">Reference proteome</keyword>
<evidence type="ECO:0000313" key="1">
    <source>
        <dbReference type="EMBL" id="GGM58183.1"/>
    </source>
</evidence>
<sequence length="168" mass="17641">MAPADTRAALTLSLLWACLIAAVPFPEWGWGWGKSCDLVVGSEFAQGAQEWPGSVADHPSLRWERSLSDRPAPRGLASNGWLRGWERSRNIPDAAVNVHSPSDSRQCETVIPSGGCIMFRFKPIKVGLASVGVALLASAAAAVALPASAAAAGCSVNYAVSSQWQEPG</sequence>
<reference evidence="1" key="2">
    <citation type="submission" date="2020-09" db="EMBL/GenBank/DDBJ databases">
        <authorList>
            <person name="Sun Q."/>
            <person name="Zhou Y."/>
        </authorList>
    </citation>
    <scope>NUCLEOTIDE SEQUENCE</scope>
    <source>
        <strain evidence="1">CGMCC 4.7312</strain>
    </source>
</reference>
<dbReference type="AlphaFoldDB" id="A0A917X2Q7"/>
<reference evidence="1" key="1">
    <citation type="journal article" date="2014" name="Int. J. Syst. Evol. Microbiol.">
        <title>Complete genome sequence of Corynebacterium casei LMG S-19264T (=DSM 44701T), isolated from a smear-ripened cheese.</title>
        <authorList>
            <consortium name="US DOE Joint Genome Institute (JGI-PGF)"/>
            <person name="Walter F."/>
            <person name="Albersmeier A."/>
            <person name="Kalinowski J."/>
            <person name="Ruckert C."/>
        </authorList>
    </citation>
    <scope>NUCLEOTIDE SEQUENCE</scope>
    <source>
        <strain evidence="1">CGMCC 4.7312</strain>
    </source>
</reference>
<dbReference type="Proteomes" id="UP000608890">
    <property type="component" value="Unassembled WGS sequence"/>
</dbReference>
<protein>
    <submittedName>
        <fullName evidence="1">Uncharacterized protein</fullName>
    </submittedName>
</protein>
<organism evidence="1 2">
    <name type="scientific">Micromonospora sonchi</name>
    <dbReference type="NCBI Taxonomy" id="1763543"/>
    <lineage>
        <taxon>Bacteria</taxon>
        <taxon>Bacillati</taxon>
        <taxon>Actinomycetota</taxon>
        <taxon>Actinomycetes</taxon>
        <taxon>Micromonosporales</taxon>
        <taxon>Micromonosporaceae</taxon>
        <taxon>Micromonospora</taxon>
    </lineage>
</organism>
<name>A0A917X2Q7_9ACTN</name>
<dbReference type="EMBL" id="BMNB01000029">
    <property type="protein sequence ID" value="GGM58183.1"/>
    <property type="molecule type" value="Genomic_DNA"/>
</dbReference>
<gene>
    <name evidence="1" type="ORF">GCM10011608_48920</name>
</gene>
<evidence type="ECO:0000313" key="2">
    <source>
        <dbReference type="Proteomes" id="UP000608890"/>
    </source>
</evidence>